<dbReference type="Proteomes" id="UP001595868">
    <property type="component" value="Unassembled WGS sequence"/>
</dbReference>
<evidence type="ECO:0000256" key="1">
    <source>
        <dbReference type="SAM" id="MobiDB-lite"/>
    </source>
</evidence>
<evidence type="ECO:0000313" key="2">
    <source>
        <dbReference type="EMBL" id="MFC4104761.1"/>
    </source>
</evidence>
<comment type="caution">
    <text evidence="2">The sequence shown here is derived from an EMBL/GenBank/DDBJ whole genome shotgun (WGS) entry which is preliminary data.</text>
</comment>
<feature type="region of interest" description="Disordered" evidence="1">
    <location>
        <begin position="65"/>
        <end position="92"/>
    </location>
</feature>
<proteinExistence type="predicted"/>
<dbReference type="RefSeq" id="WP_377541686.1">
    <property type="nucleotide sequence ID" value="NZ_JBHSBN010000001.1"/>
</dbReference>
<gene>
    <name evidence="2" type="ORF">ACFOX0_02245</name>
</gene>
<reference evidence="3" key="1">
    <citation type="journal article" date="2019" name="Int. J. Syst. Evol. Microbiol.">
        <title>The Global Catalogue of Microorganisms (GCM) 10K type strain sequencing project: providing services to taxonomists for standard genome sequencing and annotation.</title>
        <authorList>
            <consortium name="The Broad Institute Genomics Platform"/>
            <consortium name="The Broad Institute Genome Sequencing Center for Infectious Disease"/>
            <person name="Wu L."/>
            <person name="Ma J."/>
        </authorList>
    </citation>
    <scope>NUCLEOTIDE SEQUENCE [LARGE SCALE GENOMIC DNA]</scope>
    <source>
        <strain evidence="3">2902at01</strain>
    </source>
</reference>
<accession>A0ABV8KFI9</accession>
<protein>
    <submittedName>
        <fullName evidence="2">Uncharacterized protein</fullName>
    </submittedName>
</protein>
<dbReference type="EMBL" id="JBHSBN010000001">
    <property type="protein sequence ID" value="MFC4104761.1"/>
    <property type="molecule type" value="Genomic_DNA"/>
</dbReference>
<sequence>MIPKVGDVLVIDRAASVQFVEPLLFRVTVVHHDRHTYDGWLWLGGYQLAPDGTAVARRDIFVQPSGLRPARRRPAPESPTVTTRPRADRSGR</sequence>
<organism evidence="2 3">
    <name type="scientific">Micromonospora zhanjiangensis</name>
    <dbReference type="NCBI Taxonomy" id="1522057"/>
    <lineage>
        <taxon>Bacteria</taxon>
        <taxon>Bacillati</taxon>
        <taxon>Actinomycetota</taxon>
        <taxon>Actinomycetes</taxon>
        <taxon>Micromonosporales</taxon>
        <taxon>Micromonosporaceae</taxon>
        <taxon>Micromonospora</taxon>
    </lineage>
</organism>
<evidence type="ECO:0000313" key="3">
    <source>
        <dbReference type="Proteomes" id="UP001595868"/>
    </source>
</evidence>
<name>A0ABV8KFI9_9ACTN</name>
<keyword evidence="3" id="KW-1185">Reference proteome</keyword>